<gene>
    <name evidence="1" type="ORF">SAMN04488516_10460</name>
</gene>
<dbReference type="AlphaFoldDB" id="A0A1H0D813"/>
<evidence type="ECO:0000313" key="1">
    <source>
        <dbReference type="EMBL" id="SDN66116.1"/>
    </source>
</evidence>
<keyword evidence="2" id="KW-1185">Reference proteome</keyword>
<proteinExistence type="predicted"/>
<dbReference type="OrthoDB" id="5397952at2"/>
<organism evidence="1 2">
    <name type="scientific">Desulfonauticus submarinus</name>
    <dbReference type="NCBI Taxonomy" id="206665"/>
    <lineage>
        <taxon>Bacteria</taxon>
        <taxon>Pseudomonadati</taxon>
        <taxon>Thermodesulfobacteriota</taxon>
        <taxon>Desulfovibrionia</taxon>
        <taxon>Desulfovibrionales</taxon>
        <taxon>Desulfonauticaceae</taxon>
        <taxon>Desulfonauticus</taxon>
    </lineage>
</organism>
<accession>A0A1H0D813</accession>
<name>A0A1H0D813_9BACT</name>
<sequence>MKKRFILGLMGVFLTLGLALGEITGYAKENSTVFSCPRWSWRGGQEVKMIEIQGKIKQFSPPVAILKTKSGDVYMRLGPWWFWRQQGYNLKLGENVSVKGYEYGDYFIPVKLNTATREIVLRDQQGFPIWRSCWGRYGHGCGNHRP</sequence>
<evidence type="ECO:0000313" key="2">
    <source>
        <dbReference type="Proteomes" id="UP000199602"/>
    </source>
</evidence>
<protein>
    <submittedName>
        <fullName evidence="1">Uncharacterized protein</fullName>
    </submittedName>
</protein>
<reference evidence="1 2" key="1">
    <citation type="submission" date="2016-10" db="EMBL/GenBank/DDBJ databases">
        <authorList>
            <person name="de Groot N.N."/>
        </authorList>
    </citation>
    <scope>NUCLEOTIDE SEQUENCE [LARGE SCALE GENOMIC DNA]</scope>
    <source>
        <strain evidence="1 2">DSM 15269</strain>
    </source>
</reference>
<dbReference type="STRING" id="206665.SAMN04488516_10460"/>
<dbReference type="EMBL" id="FNIN01000004">
    <property type="protein sequence ID" value="SDN66116.1"/>
    <property type="molecule type" value="Genomic_DNA"/>
</dbReference>
<dbReference type="Proteomes" id="UP000199602">
    <property type="component" value="Unassembled WGS sequence"/>
</dbReference>
<dbReference type="RefSeq" id="WP_092064760.1">
    <property type="nucleotide sequence ID" value="NZ_FNIN01000004.1"/>
</dbReference>